<organism evidence="3 4">
    <name type="scientific">Crenothrix polyspora</name>
    <dbReference type="NCBI Taxonomy" id="360316"/>
    <lineage>
        <taxon>Bacteria</taxon>
        <taxon>Pseudomonadati</taxon>
        <taxon>Pseudomonadota</taxon>
        <taxon>Gammaproteobacteria</taxon>
        <taxon>Methylococcales</taxon>
        <taxon>Crenotrichaceae</taxon>
        <taxon>Crenothrix</taxon>
    </lineage>
</organism>
<proteinExistence type="predicted"/>
<reference evidence="4" key="1">
    <citation type="submission" date="2017-02" db="EMBL/GenBank/DDBJ databases">
        <authorList>
            <person name="Daims H."/>
        </authorList>
    </citation>
    <scope>NUCLEOTIDE SEQUENCE [LARGE SCALE GENOMIC DNA]</scope>
</reference>
<keyword evidence="1" id="KW-0880">Kelch repeat</keyword>
<evidence type="ECO:0008006" key="5">
    <source>
        <dbReference type="Google" id="ProtNLM"/>
    </source>
</evidence>
<evidence type="ECO:0000313" key="4">
    <source>
        <dbReference type="Proteomes" id="UP000195667"/>
    </source>
</evidence>
<evidence type="ECO:0000256" key="2">
    <source>
        <dbReference type="ARBA" id="ARBA00022737"/>
    </source>
</evidence>
<dbReference type="InterPro" id="IPR015915">
    <property type="entry name" value="Kelch-typ_b-propeller"/>
</dbReference>
<dbReference type="SUPFAM" id="SSF117281">
    <property type="entry name" value="Kelch motif"/>
    <property type="match status" value="1"/>
</dbReference>
<dbReference type="PANTHER" id="PTHR24412">
    <property type="entry name" value="KELCH PROTEIN"/>
    <property type="match status" value="1"/>
</dbReference>
<sequence length="383" mass="43403">MKHLKITSHKRYMYTLIYALLLLPSLKVNAMAINAKDAEVSVSKNTLILKHVHSATYDYTFNLRWNAKTNTWETQSYVIDTGYGWRSEERLPHSFNSAASVVNGNKLYIVNTMNIDIYDTRNKTWEYNDIDEINDNPFSQVRAALVAGNIYIFKLKTDHFLTDTSTPEVWKYNLADSSISKLNIPFIPDLRDSSQAVVYNNKIYFFGGYFEVGAALQNQQSTIWLFDPSKLAFSKKADMPDSHFSAAATVLNDKIYIFGGRYYMSNNFHGGARSYGISIYNPKTDKWEVWNAYNAQLSMSHHSPEDLSWVSANPLKGKIIATTGSATCIFDPVSKKVSYQTPMPLLHGYRMTGAVVADKLYIAGGSDEPRRFDSFKPNLATLP</sequence>
<dbReference type="Proteomes" id="UP000195667">
    <property type="component" value="Unassembled WGS sequence"/>
</dbReference>
<dbReference type="AlphaFoldDB" id="A0A1R4H8I4"/>
<evidence type="ECO:0000256" key="1">
    <source>
        <dbReference type="ARBA" id="ARBA00022441"/>
    </source>
</evidence>
<keyword evidence="2" id="KW-0677">Repeat</keyword>
<keyword evidence="4" id="KW-1185">Reference proteome</keyword>
<dbReference type="Pfam" id="PF24681">
    <property type="entry name" value="Kelch_KLHDC2_KLHL20_DRC7"/>
    <property type="match status" value="1"/>
</dbReference>
<dbReference type="OrthoDB" id="246387at2"/>
<accession>A0A1R4H8I4</accession>
<dbReference type="EMBL" id="FUKI01000105">
    <property type="protein sequence ID" value="SJM92575.1"/>
    <property type="molecule type" value="Genomic_DNA"/>
</dbReference>
<dbReference type="Gene3D" id="2.120.10.80">
    <property type="entry name" value="Kelch-type beta propeller"/>
    <property type="match status" value="2"/>
</dbReference>
<gene>
    <name evidence="3" type="ORF">CRENPOLYSF1_300031</name>
</gene>
<name>A0A1R4H8I4_9GAMM</name>
<evidence type="ECO:0000313" key="3">
    <source>
        <dbReference type="EMBL" id="SJM92575.1"/>
    </source>
</evidence>
<dbReference type="RefSeq" id="WP_087143455.1">
    <property type="nucleotide sequence ID" value="NZ_FUKI01000105.1"/>
</dbReference>
<protein>
    <recommendedName>
        <fullName evidence="5">Kelch repeat type 1-containing protein</fullName>
    </recommendedName>
</protein>
<dbReference type="PANTHER" id="PTHR24412:SF441">
    <property type="entry name" value="KELCH-LIKE PROTEIN 28"/>
    <property type="match status" value="1"/>
</dbReference>